<dbReference type="PROSITE" id="PS51257">
    <property type="entry name" value="PROKAR_LIPOPROTEIN"/>
    <property type="match status" value="1"/>
</dbReference>
<protein>
    <submittedName>
        <fullName evidence="8">RagB/SusD family nutrient uptake outer membrane protein</fullName>
    </submittedName>
</protein>
<proteinExistence type="inferred from homology"/>
<dbReference type="InterPro" id="IPR012944">
    <property type="entry name" value="SusD_RagB_dom"/>
</dbReference>
<gene>
    <name evidence="8" type="ORF">QQ008_22810</name>
</gene>
<dbReference type="EMBL" id="JAUJEA010000010">
    <property type="protein sequence ID" value="MDN5204241.1"/>
    <property type="molecule type" value="Genomic_DNA"/>
</dbReference>
<accession>A0ABT8KTZ2</accession>
<dbReference type="SUPFAM" id="SSF48452">
    <property type="entry name" value="TPR-like"/>
    <property type="match status" value="1"/>
</dbReference>
<comment type="caution">
    <text evidence="8">The sequence shown here is derived from an EMBL/GenBank/DDBJ whole genome shotgun (WGS) entry which is preliminary data.</text>
</comment>
<evidence type="ECO:0000313" key="9">
    <source>
        <dbReference type="Proteomes" id="UP001172082"/>
    </source>
</evidence>
<dbReference type="Pfam" id="PF14322">
    <property type="entry name" value="SusD-like_3"/>
    <property type="match status" value="1"/>
</dbReference>
<comment type="similarity">
    <text evidence="2">Belongs to the SusD family.</text>
</comment>
<evidence type="ECO:0000259" key="7">
    <source>
        <dbReference type="Pfam" id="PF14322"/>
    </source>
</evidence>
<keyword evidence="5" id="KW-0998">Cell outer membrane</keyword>
<organism evidence="8 9">
    <name type="scientific">Splendidivirga corallicola</name>
    <dbReference type="NCBI Taxonomy" id="3051826"/>
    <lineage>
        <taxon>Bacteria</taxon>
        <taxon>Pseudomonadati</taxon>
        <taxon>Bacteroidota</taxon>
        <taxon>Cytophagia</taxon>
        <taxon>Cytophagales</taxon>
        <taxon>Splendidivirgaceae</taxon>
        <taxon>Splendidivirga</taxon>
    </lineage>
</organism>
<name>A0ABT8KTZ2_9BACT</name>
<reference evidence="8" key="1">
    <citation type="submission" date="2023-06" db="EMBL/GenBank/DDBJ databases">
        <title>Genomic of Parafulvivirga corallium.</title>
        <authorList>
            <person name="Wang G."/>
        </authorList>
    </citation>
    <scope>NUCLEOTIDE SEQUENCE</scope>
    <source>
        <strain evidence="8">BMA10</strain>
    </source>
</reference>
<evidence type="ECO:0000313" key="8">
    <source>
        <dbReference type="EMBL" id="MDN5204241.1"/>
    </source>
</evidence>
<keyword evidence="3" id="KW-0732">Signal</keyword>
<comment type="subcellular location">
    <subcellularLocation>
        <location evidence="1">Cell outer membrane</location>
    </subcellularLocation>
</comment>
<evidence type="ECO:0000256" key="5">
    <source>
        <dbReference type="ARBA" id="ARBA00023237"/>
    </source>
</evidence>
<feature type="domain" description="RagB/SusD" evidence="6">
    <location>
        <begin position="298"/>
        <end position="557"/>
    </location>
</feature>
<evidence type="ECO:0000256" key="4">
    <source>
        <dbReference type="ARBA" id="ARBA00023136"/>
    </source>
</evidence>
<evidence type="ECO:0000256" key="1">
    <source>
        <dbReference type="ARBA" id="ARBA00004442"/>
    </source>
</evidence>
<dbReference type="Gene3D" id="1.25.40.390">
    <property type="match status" value="1"/>
</dbReference>
<keyword evidence="9" id="KW-1185">Reference proteome</keyword>
<dbReference type="Pfam" id="PF07980">
    <property type="entry name" value="SusD_RagB"/>
    <property type="match status" value="1"/>
</dbReference>
<keyword evidence="4" id="KW-0472">Membrane</keyword>
<evidence type="ECO:0000256" key="2">
    <source>
        <dbReference type="ARBA" id="ARBA00006275"/>
    </source>
</evidence>
<feature type="domain" description="SusD-like N-terminal" evidence="7">
    <location>
        <begin position="84"/>
        <end position="211"/>
    </location>
</feature>
<sequence length="557" mass="61539">MKFLNKIILIAILGVFASCEKDLDLAPLDTISDGSFWKVAADFEKAANAFYHGLGNHSNGGKDQDSDITVGNISNSVSNGTLIAPQNSNFWNGSYGTIRGTTRLTENYETASEDLKTEVARFAAEARFFRARAYFGLVSTYGDVPLVKRVLDVDSEELDAPRASRADVVAYIFEDLDWAIANLPKESELAASEKGRVTHGAALALKSRVGLFEGTWAKYHGSGDANSYLTASIEAARQLMATNEYGIYTHPDGPGASYYNLFIEAGQGSEESILARRYNDELNIFHNTTRWVETHHNSPTKKLADMYLCTDGLPIDQSPLFQGYDMRNSEFQDRDPRMRQTIIEPGSTVTWNEGPRIYDVIIGSGNNGPTKSGYLAYKFQSGSASAAQGRSLYHYMELRYGEVLLNLAEALFEKDGMISDGDLDATINLLRDRAGMPSLTNGFVSANAMDMLTEIRRERTIELAYEGFRLNDLRRWKTAETELPNAILGVKFVGTEYATVPPNDALVVGVDLQVDASGFIIADDASNRSFDPAKNYLFALPLDQIQLNPNLTQNPNW</sequence>
<dbReference type="InterPro" id="IPR033985">
    <property type="entry name" value="SusD-like_N"/>
</dbReference>
<dbReference type="RefSeq" id="WP_346754266.1">
    <property type="nucleotide sequence ID" value="NZ_JAUJEA010000010.1"/>
</dbReference>
<evidence type="ECO:0000256" key="3">
    <source>
        <dbReference type="ARBA" id="ARBA00022729"/>
    </source>
</evidence>
<evidence type="ECO:0000259" key="6">
    <source>
        <dbReference type="Pfam" id="PF07980"/>
    </source>
</evidence>
<dbReference type="InterPro" id="IPR011990">
    <property type="entry name" value="TPR-like_helical_dom_sf"/>
</dbReference>
<dbReference type="Proteomes" id="UP001172082">
    <property type="component" value="Unassembled WGS sequence"/>
</dbReference>